<feature type="non-terminal residue" evidence="1">
    <location>
        <position position="197"/>
    </location>
</feature>
<dbReference type="EMBL" id="BARV01038824">
    <property type="protein sequence ID" value="GAI51321.1"/>
    <property type="molecule type" value="Genomic_DNA"/>
</dbReference>
<comment type="caution">
    <text evidence="1">The sequence shown here is derived from an EMBL/GenBank/DDBJ whole genome shotgun (WGS) entry which is preliminary data.</text>
</comment>
<feature type="non-terminal residue" evidence="1">
    <location>
        <position position="1"/>
    </location>
</feature>
<name>X1Q933_9ZZZZ</name>
<evidence type="ECO:0000313" key="1">
    <source>
        <dbReference type="EMBL" id="GAI51321.1"/>
    </source>
</evidence>
<accession>X1Q933</accession>
<sequence length="197" mass="21825">QSKLIRYAHNIWEMEDIVFDWPPFLDENITDTTLTCSGTTGTMDITASTPIFTADHVGSYWLIKHPRTADEATAPNKVGSAQADGFFGAADEVTDWLKDVKGTWNFRTAGTWTGEIAIERSYDEGTTSHTLTSLTSEGDQNFNISGNEEDGDAWYRARAVDPKPGTLVWANDAIPTLSVERYYHYGIVKITGFTNAT</sequence>
<dbReference type="AlphaFoldDB" id="X1Q933"/>
<reference evidence="1" key="1">
    <citation type="journal article" date="2014" name="Front. Microbiol.">
        <title>High frequency of phylogenetically diverse reductive dehalogenase-homologous genes in deep subseafloor sedimentary metagenomes.</title>
        <authorList>
            <person name="Kawai M."/>
            <person name="Futagami T."/>
            <person name="Toyoda A."/>
            <person name="Takaki Y."/>
            <person name="Nishi S."/>
            <person name="Hori S."/>
            <person name="Arai W."/>
            <person name="Tsubouchi T."/>
            <person name="Morono Y."/>
            <person name="Uchiyama I."/>
            <person name="Ito T."/>
            <person name="Fujiyama A."/>
            <person name="Inagaki F."/>
            <person name="Takami H."/>
        </authorList>
    </citation>
    <scope>NUCLEOTIDE SEQUENCE</scope>
    <source>
        <strain evidence="1">Expedition CK06-06</strain>
    </source>
</reference>
<organism evidence="1">
    <name type="scientific">marine sediment metagenome</name>
    <dbReference type="NCBI Taxonomy" id="412755"/>
    <lineage>
        <taxon>unclassified sequences</taxon>
        <taxon>metagenomes</taxon>
        <taxon>ecological metagenomes</taxon>
    </lineage>
</organism>
<gene>
    <name evidence="1" type="ORF">S06H3_59694</name>
</gene>
<protein>
    <submittedName>
        <fullName evidence="1">Uncharacterized protein</fullName>
    </submittedName>
</protein>
<proteinExistence type="predicted"/>